<feature type="transmembrane region" description="Helical" evidence="1">
    <location>
        <begin position="31"/>
        <end position="51"/>
    </location>
</feature>
<dbReference type="RefSeq" id="WP_092645943.1">
    <property type="nucleotide sequence ID" value="NZ_FNPX01000009.1"/>
</dbReference>
<feature type="transmembrane region" description="Helical" evidence="1">
    <location>
        <begin position="7"/>
        <end position="25"/>
    </location>
</feature>
<keyword evidence="1" id="KW-0472">Membrane</keyword>
<evidence type="ECO:0000313" key="2">
    <source>
        <dbReference type="EMBL" id="SDZ27703.1"/>
    </source>
</evidence>
<dbReference type="OrthoDB" id="7869911at2"/>
<reference evidence="3" key="1">
    <citation type="submission" date="2016-10" db="EMBL/GenBank/DDBJ databases">
        <authorList>
            <person name="Varghese N."/>
            <person name="Submissions S."/>
        </authorList>
    </citation>
    <scope>NUCLEOTIDE SEQUENCE [LARGE SCALE GENOMIC DNA]</scope>
    <source>
        <strain evidence="3">DSM 100420</strain>
    </source>
</reference>
<dbReference type="STRING" id="1244108.SAMN05444004_10966"/>
<sequence length="70" mass="7482">MPLDRLVLIVFIVLIAAGATIWLGAIITASFALPFGAVALLPAALVAYVVFRVVAERLGNSDDDHYDNLK</sequence>
<name>A0A1H3RQ00_9RHOB</name>
<gene>
    <name evidence="2" type="ORF">SAMN05444004_10966</name>
</gene>
<accession>A0A1H3RQ00</accession>
<evidence type="ECO:0000256" key="1">
    <source>
        <dbReference type="SAM" id="Phobius"/>
    </source>
</evidence>
<keyword evidence="1" id="KW-1133">Transmembrane helix</keyword>
<dbReference type="Proteomes" id="UP000198914">
    <property type="component" value="Unassembled WGS sequence"/>
</dbReference>
<proteinExistence type="predicted"/>
<keyword evidence="3" id="KW-1185">Reference proteome</keyword>
<dbReference type="AlphaFoldDB" id="A0A1H3RQ00"/>
<evidence type="ECO:0000313" key="3">
    <source>
        <dbReference type="Proteomes" id="UP000198914"/>
    </source>
</evidence>
<protein>
    <submittedName>
        <fullName evidence="2">Uncharacterized protein</fullName>
    </submittedName>
</protein>
<dbReference type="EMBL" id="FNPX01000009">
    <property type="protein sequence ID" value="SDZ27703.1"/>
    <property type="molecule type" value="Genomic_DNA"/>
</dbReference>
<organism evidence="2 3">
    <name type="scientific">Jannaschia faecimaris</name>
    <dbReference type="NCBI Taxonomy" id="1244108"/>
    <lineage>
        <taxon>Bacteria</taxon>
        <taxon>Pseudomonadati</taxon>
        <taxon>Pseudomonadota</taxon>
        <taxon>Alphaproteobacteria</taxon>
        <taxon>Rhodobacterales</taxon>
        <taxon>Roseobacteraceae</taxon>
        <taxon>Jannaschia</taxon>
    </lineage>
</organism>
<keyword evidence="1" id="KW-0812">Transmembrane</keyword>